<keyword evidence="6" id="KW-0812">Transmembrane</keyword>
<keyword evidence="6" id="KW-1133">Transmembrane helix</keyword>
<feature type="domain" description="Gram-positive cocci surface proteins LPxTG" evidence="7">
    <location>
        <begin position="385"/>
        <end position="419"/>
    </location>
</feature>
<keyword evidence="2" id="KW-0964">Secreted</keyword>
<accession>A0A4P5PHY6</accession>
<feature type="compositionally biased region" description="Basic and acidic residues" evidence="5">
    <location>
        <begin position="337"/>
        <end position="365"/>
    </location>
</feature>
<keyword evidence="3" id="KW-0732">Signal</keyword>
<dbReference type="EMBL" id="BJCC01000031">
    <property type="protein sequence ID" value="GCF95262.1"/>
    <property type="molecule type" value="Genomic_DNA"/>
</dbReference>
<evidence type="ECO:0000259" key="7">
    <source>
        <dbReference type="PROSITE" id="PS50847"/>
    </source>
</evidence>
<evidence type="ECO:0000256" key="3">
    <source>
        <dbReference type="ARBA" id="ARBA00022729"/>
    </source>
</evidence>
<dbReference type="RefSeq" id="WP_146623662.1">
    <property type="nucleotide sequence ID" value="NZ_BJCC01000031.1"/>
</dbReference>
<keyword evidence="6" id="KW-0472">Membrane</keyword>
<evidence type="ECO:0000256" key="4">
    <source>
        <dbReference type="ARBA" id="ARBA00023088"/>
    </source>
</evidence>
<sequence length="419" mass="46781">MQKKLGKFVLFVCLLLPLVSILTGMKGTAAENDVQIVIHKRVLRDADLPEFTPHQNDGHEASQETDILSKTSSLDGAIFDVYDVTRLYQESGLEEQAFLEQFNEMSCKFAADFLRQRNVTPIYQGLKTDSEAADGGVLRFNVASYNQEMSANAVYLIVETGVDPAAGVTVDLNQTTPLVVMLPVLDPLTNQAMQTIHIYPKNISYLRSPYFFKIGRKTDGTELPLAGAVFVLYRTNSEGNREYLDMSPTAELKNKWIPSSDPASDPAISRYTSNSDGLVEMKDHYLPAGTYYLEEIQGVEGYKITEEQIPLVIPESEKDAEGNAQFVMINGQQMEEKVNDRVPESAMTKKEPRIYNDEVPKKELPNTKGDPPSTPTSTTSTSKFLPRTGEQRTLLLTGIGMLLLFIVGVYQRKQKRSKQ</sequence>
<dbReference type="Gene3D" id="2.60.40.10">
    <property type="entry name" value="Immunoglobulins"/>
    <property type="match status" value="2"/>
</dbReference>
<keyword evidence="1" id="KW-0134">Cell wall</keyword>
<feature type="region of interest" description="Disordered" evidence="5">
    <location>
        <begin position="337"/>
        <end position="386"/>
    </location>
</feature>
<keyword evidence="4" id="KW-0572">Peptidoglycan-anchor</keyword>
<dbReference type="OrthoDB" id="2326665at2"/>
<reference evidence="9" key="1">
    <citation type="submission" date="2019-02" db="EMBL/GenBank/DDBJ databases">
        <title>Draft genome sequence of Enterococcus sp. Gos25-1.</title>
        <authorList>
            <person name="Tanaka N."/>
            <person name="Shiwa Y."/>
            <person name="Fujita N."/>
        </authorList>
    </citation>
    <scope>NUCLEOTIDE SEQUENCE [LARGE SCALE GENOMIC DNA]</scope>
    <source>
        <strain evidence="9">Gos25-1</strain>
    </source>
</reference>
<comment type="caution">
    <text evidence="8">The sequence shown here is derived from an EMBL/GenBank/DDBJ whole genome shotgun (WGS) entry which is preliminary data.</text>
</comment>
<dbReference type="Proteomes" id="UP000290567">
    <property type="component" value="Unassembled WGS sequence"/>
</dbReference>
<keyword evidence="9" id="KW-1185">Reference proteome</keyword>
<evidence type="ECO:0000256" key="2">
    <source>
        <dbReference type="ARBA" id="ARBA00022525"/>
    </source>
</evidence>
<dbReference type="NCBIfam" id="TIGR01167">
    <property type="entry name" value="LPXTG_anchor"/>
    <property type="match status" value="1"/>
</dbReference>
<evidence type="ECO:0000313" key="9">
    <source>
        <dbReference type="Proteomes" id="UP000290567"/>
    </source>
</evidence>
<evidence type="ECO:0000256" key="1">
    <source>
        <dbReference type="ARBA" id="ARBA00022512"/>
    </source>
</evidence>
<name>A0A4P5PHY6_9ENTE</name>
<dbReference type="InterPro" id="IPR013783">
    <property type="entry name" value="Ig-like_fold"/>
</dbReference>
<dbReference type="InterPro" id="IPR019931">
    <property type="entry name" value="LPXTG_anchor"/>
</dbReference>
<proteinExistence type="predicted"/>
<evidence type="ECO:0000313" key="8">
    <source>
        <dbReference type="EMBL" id="GCF95262.1"/>
    </source>
</evidence>
<organism evidence="8 9">
    <name type="scientific">Enterococcus florum</name>
    <dbReference type="NCBI Taxonomy" id="2480627"/>
    <lineage>
        <taxon>Bacteria</taxon>
        <taxon>Bacillati</taxon>
        <taxon>Bacillota</taxon>
        <taxon>Bacilli</taxon>
        <taxon>Lactobacillales</taxon>
        <taxon>Enterococcaceae</taxon>
        <taxon>Enterococcus</taxon>
    </lineage>
</organism>
<protein>
    <submittedName>
        <fullName evidence="8">Peptidase</fullName>
    </submittedName>
</protein>
<dbReference type="InterPro" id="IPR032364">
    <property type="entry name" value="GramPos_pilinD1_N"/>
</dbReference>
<dbReference type="PROSITE" id="PS50847">
    <property type="entry name" value="GRAM_POS_ANCHORING"/>
    <property type="match status" value="1"/>
</dbReference>
<gene>
    <name evidence="8" type="primary">fms17_1</name>
    <name evidence="8" type="ORF">NRIC_31530</name>
</gene>
<evidence type="ECO:0000256" key="6">
    <source>
        <dbReference type="SAM" id="Phobius"/>
    </source>
</evidence>
<dbReference type="InterPro" id="IPR041033">
    <property type="entry name" value="SpaA_PFL_dom_1"/>
</dbReference>
<evidence type="ECO:0000256" key="5">
    <source>
        <dbReference type="SAM" id="MobiDB-lite"/>
    </source>
</evidence>
<dbReference type="Pfam" id="PF16555">
    <property type="entry name" value="GramPos_pilinD1"/>
    <property type="match status" value="1"/>
</dbReference>
<dbReference type="AlphaFoldDB" id="A0A4P5PHY6"/>
<dbReference type="Pfam" id="PF17802">
    <property type="entry name" value="SpaA"/>
    <property type="match status" value="1"/>
</dbReference>
<feature type="transmembrane region" description="Helical" evidence="6">
    <location>
        <begin position="393"/>
        <end position="410"/>
    </location>
</feature>